<protein>
    <submittedName>
        <fullName evidence="1">Uncharacterized protein</fullName>
    </submittedName>
</protein>
<evidence type="ECO:0000313" key="2">
    <source>
        <dbReference type="Proteomes" id="UP000012166"/>
    </source>
</evidence>
<evidence type="ECO:0000313" key="1">
    <source>
        <dbReference type="EMBL" id="EMN15319.1"/>
    </source>
</evidence>
<dbReference type="AlphaFoldDB" id="A0ABC9SC62"/>
<dbReference type="RefSeq" id="WP_002731630.1">
    <property type="nucleotide sequence ID" value="NZ_AHMS02000048.1"/>
</dbReference>
<reference evidence="1 2" key="1">
    <citation type="submission" date="2013-01" db="EMBL/GenBank/DDBJ databases">
        <authorList>
            <person name="Harkins D.M."/>
            <person name="Durkin A.S."/>
            <person name="Brinkac L.M."/>
            <person name="Haft D.H."/>
            <person name="Selengut J.D."/>
            <person name="Sanka R."/>
            <person name="DePew J."/>
            <person name="Purushe J."/>
            <person name="Hartskeerl R.A."/>
            <person name="Ahmed A."/>
            <person name="van der Linden H."/>
            <person name="Goris M.G.A."/>
            <person name="Vinetz J.M."/>
            <person name="Sutton G.G."/>
            <person name="Nierman W.C."/>
            <person name="Fouts D.E."/>
        </authorList>
    </citation>
    <scope>NUCLEOTIDE SEQUENCE [LARGE SCALE GENOMIC DNA]</scope>
    <source>
        <strain evidence="1 2">Brem 328</strain>
    </source>
</reference>
<dbReference type="Proteomes" id="UP000012166">
    <property type="component" value="Unassembled WGS sequence"/>
</dbReference>
<proteinExistence type="predicted"/>
<comment type="caution">
    <text evidence="1">The sequence shown here is derived from an EMBL/GenBank/DDBJ whole genome shotgun (WGS) entry which is preliminary data.</text>
</comment>
<gene>
    <name evidence="1" type="ORF">LEP1GSC056_1254</name>
</gene>
<sequence>MFFSRTFRRTSGILKHKEPLKAAFLNKVGSKQTGWNLGINSGRKHIPKKCIPLPVSYSPALTAAKTFGDRKTLTVEVKILSKSRSQNYLSKKLKAMIELAR</sequence>
<accession>A0ABC9SC62</accession>
<organism evidence="1 2">
    <name type="scientific">Leptospira borgpetersenii str. Brem 328</name>
    <dbReference type="NCBI Taxonomy" id="1049780"/>
    <lineage>
        <taxon>Bacteria</taxon>
        <taxon>Pseudomonadati</taxon>
        <taxon>Spirochaetota</taxon>
        <taxon>Spirochaetia</taxon>
        <taxon>Leptospirales</taxon>
        <taxon>Leptospiraceae</taxon>
        <taxon>Leptospira</taxon>
    </lineage>
</organism>
<name>A0ABC9SC62_LEPBO</name>
<dbReference type="EMBL" id="AHMS02000048">
    <property type="protein sequence ID" value="EMN15319.1"/>
    <property type="molecule type" value="Genomic_DNA"/>
</dbReference>